<keyword evidence="5 9" id="KW-0067">ATP-binding</keyword>
<dbReference type="InterPro" id="IPR014729">
    <property type="entry name" value="Rossmann-like_a/b/a_fold"/>
</dbReference>
<dbReference type="SUPFAM" id="SSF52402">
    <property type="entry name" value="Adenine nucleotide alpha hydrolases-like"/>
    <property type="match status" value="1"/>
</dbReference>
<dbReference type="EC" id="6.3.5.4" evidence="3"/>
<name>A0A2T0XI47_9BURK</name>
<dbReference type="AlphaFoldDB" id="A0A2T0XI47"/>
<dbReference type="OrthoDB" id="9763290at2"/>
<dbReference type="CDD" id="cd01991">
    <property type="entry name" value="Asn_synthase_B_C"/>
    <property type="match status" value="1"/>
</dbReference>
<evidence type="ECO:0000259" key="10">
    <source>
        <dbReference type="PROSITE" id="PS51278"/>
    </source>
</evidence>
<keyword evidence="12" id="KW-1185">Reference proteome</keyword>
<dbReference type="Pfam" id="PF00733">
    <property type="entry name" value="Asn_synthase"/>
    <property type="match status" value="1"/>
</dbReference>
<dbReference type="SUPFAM" id="SSF56235">
    <property type="entry name" value="N-terminal nucleophile aminohydrolases (Ntn hydrolases)"/>
    <property type="match status" value="1"/>
</dbReference>
<evidence type="ECO:0000256" key="5">
    <source>
        <dbReference type="ARBA" id="ARBA00022840"/>
    </source>
</evidence>
<evidence type="ECO:0000256" key="6">
    <source>
        <dbReference type="ARBA" id="ARBA00022962"/>
    </source>
</evidence>
<dbReference type="EMBL" id="PVTV01000012">
    <property type="protein sequence ID" value="PRY98623.1"/>
    <property type="molecule type" value="Genomic_DNA"/>
</dbReference>
<dbReference type="PANTHER" id="PTHR43284:SF1">
    <property type="entry name" value="ASPARAGINE SYNTHETASE"/>
    <property type="match status" value="1"/>
</dbReference>
<proteinExistence type="inferred from homology"/>
<dbReference type="InterPro" id="IPR017932">
    <property type="entry name" value="GATase_2_dom"/>
</dbReference>
<feature type="active site" description="For GATase activity" evidence="8">
    <location>
        <position position="2"/>
    </location>
</feature>
<dbReference type="PIRSF" id="PIRSF001589">
    <property type="entry name" value="Asn_synthetase_glu-h"/>
    <property type="match status" value="1"/>
</dbReference>
<keyword evidence="8" id="KW-0028">Amino-acid biosynthesis</keyword>
<dbReference type="GO" id="GO:0004066">
    <property type="term" value="F:asparagine synthase (glutamine-hydrolyzing) activity"/>
    <property type="evidence" value="ECO:0007669"/>
    <property type="project" value="UniProtKB-EC"/>
</dbReference>
<feature type="binding site" evidence="9">
    <location>
        <position position="292"/>
    </location>
    <ligand>
        <name>ATP</name>
        <dbReference type="ChEBI" id="CHEBI:30616"/>
    </ligand>
</feature>
<dbReference type="CDD" id="cd00712">
    <property type="entry name" value="AsnB"/>
    <property type="match status" value="1"/>
</dbReference>
<dbReference type="GO" id="GO:0006529">
    <property type="term" value="P:asparagine biosynthetic process"/>
    <property type="evidence" value="ECO:0007669"/>
    <property type="project" value="UniProtKB-KW"/>
</dbReference>
<keyword evidence="8" id="KW-0061">Asparagine biosynthesis</keyword>
<dbReference type="Gene3D" id="3.40.50.620">
    <property type="entry name" value="HUPs"/>
    <property type="match status" value="1"/>
</dbReference>
<dbReference type="Pfam" id="PF13537">
    <property type="entry name" value="GATase_7"/>
    <property type="match status" value="1"/>
</dbReference>
<dbReference type="RefSeq" id="WP_106227308.1">
    <property type="nucleotide sequence ID" value="NZ_PVTV01000012.1"/>
</dbReference>
<dbReference type="InterPro" id="IPR006426">
    <property type="entry name" value="Asn_synth_AEB"/>
</dbReference>
<evidence type="ECO:0000256" key="2">
    <source>
        <dbReference type="ARBA" id="ARBA00005752"/>
    </source>
</evidence>
<evidence type="ECO:0000313" key="11">
    <source>
        <dbReference type="EMBL" id="PRY98623.1"/>
    </source>
</evidence>
<dbReference type="NCBIfam" id="TIGR01536">
    <property type="entry name" value="asn_synth_AEB"/>
    <property type="match status" value="1"/>
</dbReference>
<evidence type="ECO:0000256" key="4">
    <source>
        <dbReference type="ARBA" id="ARBA00022741"/>
    </source>
</evidence>
<keyword evidence="6 8" id="KW-0315">Glutamine amidotransferase</keyword>
<comment type="pathway">
    <text evidence="1">Amino-acid biosynthesis; L-asparagine biosynthesis; L-asparagine from L-aspartate (L-Gln route): step 1/1.</text>
</comment>
<dbReference type="InterPro" id="IPR029055">
    <property type="entry name" value="Ntn_hydrolases_N"/>
</dbReference>
<comment type="similarity">
    <text evidence="2">Belongs to the asparagine synthetase family.</text>
</comment>
<protein>
    <recommendedName>
        <fullName evidence="3">asparagine synthase (glutamine-hydrolyzing)</fullName>
        <ecNumber evidence="3">6.3.5.4</ecNumber>
    </recommendedName>
</protein>
<comment type="caution">
    <text evidence="11">The sequence shown here is derived from an EMBL/GenBank/DDBJ whole genome shotgun (WGS) entry which is preliminary data.</text>
</comment>
<dbReference type="Proteomes" id="UP000238308">
    <property type="component" value="Unassembled WGS sequence"/>
</dbReference>
<evidence type="ECO:0000256" key="1">
    <source>
        <dbReference type="ARBA" id="ARBA00005187"/>
    </source>
</evidence>
<evidence type="ECO:0000256" key="9">
    <source>
        <dbReference type="PIRSR" id="PIRSR001589-2"/>
    </source>
</evidence>
<evidence type="ECO:0000256" key="7">
    <source>
        <dbReference type="ARBA" id="ARBA00048741"/>
    </source>
</evidence>
<feature type="domain" description="Glutamine amidotransferase type-2" evidence="10">
    <location>
        <begin position="2"/>
        <end position="212"/>
    </location>
</feature>
<dbReference type="GO" id="GO:0005829">
    <property type="term" value="C:cytosol"/>
    <property type="evidence" value="ECO:0007669"/>
    <property type="project" value="TreeGrafter"/>
</dbReference>
<evidence type="ECO:0000256" key="3">
    <source>
        <dbReference type="ARBA" id="ARBA00012737"/>
    </source>
</evidence>
<dbReference type="InterPro" id="IPR051786">
    <property type="entry name" value="ASN_synthetase/amidase"/>
</dbReference>
<reference evidence="11 12" key="1">
    <citation type="submission" date="2018-03" db="EMBL/GenBank/DDBJ databases">
        <title>Genomic Encyclopedia of Type Strains, Phase III (KMG-III): the genomes of soil and plant-associated and newly described type strains.</title>
        <authorList>
            <person name="Whitman W."/>
        </authorList>
    </citation>
    <scope>NUCLEOTIDE SEQUENCE [LARGE SCALE GENOMIC DNA]</scope>
    <source>
        <strain evidence="11 12">MWH-P2sevCIIIb</strain>
    </source>
</reference>
<dbReference type="GO" id="GO:0005524">
    <property type="term" value="F:ATP binding"/>
    <property type="evidence" value="ECO:0007669"/>
    <property type="project" value="UniProtKB-KW"/>
</dbReference>
<feature type="binding site" evidence="9">
    <location>
        <position position="99"/>
    </location>
    <ligand>
        <name>L-glutamine</name>
        <dbReference type="ChEBI" id="CHEBI:58359"/>
    </ligand>
</feature>
<accession>A0A2T0XI47</accession>
<comment type="catalytic activity">
    <reaction evidence="7">
        <text>L-aspartate + L-glutamine + ATP + H2O = L-asparagine + L-glutamate + AMP + diphosphate + H(+)</text>
        <dbReference type="Rhea" id="RHEA:12228"/>
        <dbReference type="ChEBI" id="CHEBI:15377"/>
        <dbReference type="ChEBI" id="CHEBI:15378"/>
        <dbReference type="ChEBI" id="CHEBI:29985"/>
        <dbReference type="ChEBI" id="CHEBI:29991"/>
        <dbReference type="ChEBI" id="CHEBI:30616"/>
        <dbReference type="ChEBI" id="CHEBI:33019"/>
        <dbReference type="ChEBI" id="CHEBI:58048"/>
        <dbReference type="ChEBI" id="CHEBI:58359"/>
        <dbReference type="ChEBI" id="CHEBI:456215"/>
        <dbReference type="EC" id="6.3.5.4"/>
    </reaction>
</comment>
<gene>
    <name evidence="11" type="ORF">BCM14_1456</name>
</gene>
<sequence>MCGILGLIHRQAESRPLLSDRLVAKLAHRGPDDSGTYSDAHVQFGHTRLSIIDLTAAGHQPMLSHHERYVVTYNGEIYNYLELRGELEAQGVSFTSHSDTEVLLAAYEAWGSACVKRFVGMFAFVIWDKQAQTAFIARDRCGEKPLFYQFNEHRLTFASELKGLLPLLAERPALNPVAIDQYLHYQFIPEPATLLHGVHKLAAGHTMTLSLADWRVDPQRYWDVEAVAEPIVRPKSKTDILAEIKASLTSAVNMTLRADVPVGVALSGGIDSGAIAALAQQSNPQPMHAFCVGYPGRPHYDERAQARELATSLGMIVHEVELPVESFVDFFPELVSIMDEPIADPAAFGHYSVPKAAADQGIKVLLSGIGGDELFWGYPYVTEAVRLNQLAADHPTLLRFARWVGSAGAHQFLLKVSYYPRAHPALRHWADILQKLGDPRQPPEQLLYYLLHPDFAGAYPLTKAVYGEAMRAVNQQTLFEPTAHRQPARDQIPAAIIRLLFDTWLTSNCLSLGDRVGMAVGVETRMPFLDANLIKTVMSLRAVEPDQALGQKAWLREALKGVLPDAVLSRPKAGFQPPVHQWLTGVIQAYGDQLRTGQLVECGVLLRDKVDDLLATTKAQGWHGLFFTYKLVLLEMWYQQVVAR</sequence>
<dbReference type="InterPro" id="IPR001962">
    <property type="entry name" value="Asn_synthase"/>
</dbReference>
<evidence type="ECO:0000313" key="12">
    <source>
        <dbReference type="Proteomes" id="UP000238308"/>
    </source>
</evidence>
<feature type="binding site" evidence="9">
    <location>
        <begin position="367"/>
        <end position="368"/>
    </location>
    <ligand>
        <name>ATP</name>
        <dbReference type="ChEBI" id="CHEBI:30616"/>
    </ligand>
</feature>
<evidence type="ECO:0000256" key="8">
    <source>
        <dbReference type="PIRSR" id="PIRSR001589-1"/>
    </source>
</evidence>
<keyword evidence="4 9" id="KW-0547">Nucleotide-binding</keyword>
<dbReference type="PROSITE" id="PS51278">
    <property type="entry name" value="GATASE_TYPE_2"/>
    <property type="match status" value="1"/>
</dbReference>
<dbReference type="PANTHER" id="PTHR43284">
    <property type="entry name" value="ASPARAGINE SYNTHETASE (GLUTAMINE-HYDROLYZING)"/>
    <property type="match status" value="1"/>
</dbReference>
<dbReference type="InterPro" id="IPR033738">
    <property type="entry name" value="AsnB_N"/>
</dbReference>
<organism evidence="11 12">
    <name type="scientific">Jezberella montanilacus</name>
    <dbReference type="NCBI Taxonomy" id="323426"/>
    <lineage>
        <taxon>Bacteria</taxon>
        <taxon>Pseudomonadati</taxon>
        <taxon>Pseudomonadota</taxon>
        <taxon>Betaproteobacteria</taxon>
        <taxon>Burkholderiales</taxon>
        <taxon>Alcaligenaceae</taxon>
        <taxon>Jezberella</taxon>
    </lineage>
</organism>
<dbReference type="Gene3D" id="3.60.20.10">
    <property type="entry name" value="Glutamine Phosphoribosylpyrophosphate, subunit 1, domain 1"/>
    <property type="match status" value="1"/>
</dbReference>